<dbReference type="HOGENOM" id="CLU_029307_2_4_1"/>
<dbReference type="PaxDb" id="4113-PGSC0003DMT400096483"/>
<proteinExistence type="predicted"/>
<organism evidence="2 3">
    <name type="scientific">Solanum tuberosum</name>
    <name type="common">Potato</name>
    <dbReference type="NCBI Taxonomy" id="4113"/>
    <lineage>
        <taxon>Eukaryota</taxon>
        <taxon>Viridiplantae</taxon>
        <taxon>Streptophyta</taxon>
        <taxon>Embryophyta</taxon>
        <taxon>Tracheophyta</taxon>
        <taxon>Spermatophyta</taxon>
        <taxon>Magnoliopsida</taxon>
        <taxon>eudicotyledons</taxon>
        <taxon>Gunneridae</taxon>
        <taxon>Pentapetalae</taxon>
        <taxon>asterids</taxon>
        <taxon>lamiids</taxon>
        <taxon>Solanales</taxon>
        <taxon>Solanaceae</taxon>
        <taxon>Solanoideae</taxon>
        <taxon>Solaneae</taxon>
        <taxon>Solanum</taxon>
    </lineage>
</organism>
<evidence type="ECO:0008006" key="4">
    <source>
        <dbReference type="Google" id="ProtNLM"/>
    </source>
</evidence>
<dbReference type="AlphaFoldDB" id="M1DYJ4"/>
<evidence type="ECO:0000313" key="3">
    <source>
        <dbReference type="Proteomes" id="UP000011115"/>
    </source>
</evidence>
<dbReference type="Gramene" id="PGSC0003DMT400096483">
    <property type="protein sequence ID" value="PGSC0003DMT400096483"/>
    <property type="gene ID" value="PGSC0003DMG400046054"/>
</dbReference>
<name>M1DYJ4_SOLTU</name>
<feature type="compositionally biased region" description="Polar residues" evidence="1">
    <location>
        <begin position="186"/>
        <end position="206"/>
    </location>
</feature>
<keyword evidence="3" id="KW-1185">Reference proteome</keyword>
<dbReference type="Proteomes" id="UP000011115">
    <property type="component" value="Unassembled WGS sequence"/>
</dbReference>
<reference evidence="2" key="2">
    <citation type="submission" date="2015-06" db="UniProtKB">
        <authorList>
            <consortium name="EnsemblPlants"/>
        </authorList>
    </citation>
    <scope>IDENTIFICATION</scope>
    <source>
        <strain evidence="2">DM1-3 516 R44</strain>
    </source>
</reference>
<dbReference type="InParanoid" id="M1DYJ4"/>
<evidence type="ECO:0000313" key="2">
    <source>
        <dbReference type="EnsemblPlants" id="PGSC0003DMT400096483"/>
    </source>
</evidence>
<accession>M1DYJ4</accession>
<dbReference type="EnsemblPlants" id="PGSC0003DMT400096483">
    <property type="protein sequence ID" value="PGSC0003DMT400096483"/>
    <property type="gene ID" value="PGSC0003DMG400046054"/>
</dbReference>
<reference evidence="3" key="1">
    <citation type="journal article" date="2011" name="Nature">
        <title>Genome sequence and analysis of the tuber crop potato.</title>
        <authorList>
            <consortium name="The Potato Genome Sequencing Consortium"/>
        </authorList>
    </citation>
    <scope>NUCLEOTIDE SEQUENCE [LARGE SCALE GENOMIC DNA]</scope>
    <source>
        <strain evidence="3">cv. DM1-3 516 R44</strain>
    </source>
</reference>
<protein>
    <recommendedName>
        <fullName evidence="4">Polyprotein protein</fullName>
    </recommendedName>
</protein>
<sequence>MHPKRLILSPYLHTSFPTLASEPSGTPATTPSQAPGSSTASEPTRITQAMLLKMGHLAYSADVRASQLEAEVPWMIERAIAAALTPLRSSFDALTARVETCERKQGVTSEVTTLKSEGVLASFDVPSAAESEAATDEEKLEAQEATIYEDLPDLEETIVQSVFQTSLTYTSMEGSSGANIVVTPGTDAQDQSVTPGIDASTNGVTD</sequence>
<evidence type="ECO:0000256" key="1">
    <source>
        <dbReference type="SAM" id="MobiDB-lite"/>
    </source>
</evidence>
<feature type="region of interest" description="Disordered" evidence="1">
    <location>
        <begin position="182"/>
        <end position="206"/>
    </location>
</feature>
<feature type="region of interest" description="Disordered" evidence="1">
    <location>
        <begin position="18"/>
        <end position="42"/>
    </location>
</feature>